<dbReference type="GO" id="GO:0006529">
    <property type="term" value="P:asparagine biosynthetic process"/>
    <property type="evidence" value="ECO:0007669"/>
    <property type="project" value="UniProtKB-KW"/>
</dbReference>
<gene>
    <name evidence="4" type="ORF">KXQ929_LOCUS46829</name>
</gene>
<keyword evidence="2" id="KW-0061">Asparagine biosynthesis</keyword>
<organism evidence="4 5">
    <name type="scientific">Adineta steineri</name>
    <dbReference type="NCBI Taxonomy" id="433720"/>
    <lineage>
        <taxon>Eukaryota</taxon>
        <taxon>Metazoa</taxon>
        <taxon>Spiralia</taxon>
        <taxon>Gnathifera</taxon>
        <taxon>Rotifera</taxon>
        <taxon>Eurotatoria</taxon>
        <taxon>Bdelloidea</taxon>
        <taxon>Adinetida</taxon>
        <taxon>Adinetidae</taxon>
        <taxon>Adineta</taxon>
    </lineage>
</organism>
<evidence type="ECO:0000256" key="3">
    <source>
        <dbReference type="ARBA" id="ARBA00022962"/>
    </source>
</evidence>
<feature type="non-terminal residue" evidence="4">
    <location>
        <position position="105"/>
    </location>
</feature>
<dbReference type="Proteomes" id="UP000663868">
    <property type="component" value="Unassembled WGS sequence"/>
</dbReference>
<dbReference type="EMBL" id="CAJOBB010016137">
    <property type="protein sequence ID" value="CAF4324795.1"/>
    <property type="molecule type" value="Genomic_DNA"/>
</dbReference>
<dbReference type="AlphaFoldDB" id="A0A820JBW7"/>
<comment type="caution">
    <text evidence="4">The sequence shown here is derived from an EMBL/GenBank/DDBJ whole genome shotgun (WGS) entry which is preliminary data.</text>
</comment>
<proteinExistence type="predicted"/>
<protein>
    <submittedName>
        <fullName evidence="4">Uncharacterized protein</fullName>
    </submittedName>
</protein>
<accession>A0A820JBW7</accession>
<evidence type="ECO:0000313" key="5">
    <source>
        <dbReference type="Proteomes" id="UP000663868"/>
    </source>
</evidence>
<dbReference type="PANTHER" id="PTHR45937">
    <property type="entry name" value="ASPARAGINE SYNTHETASE DOMAIN-CONTAINING PROTEIN 1"/>
    <property type="match status" value="1"/>
</dbReference>
<keyword evidence="3" id="KW-0315">Glutamine amidotransferase</keyword>
<feature type="non-terminal residue" evidence="4">
    <location>
        <position position="1"/>
    </location>
</feature>
<evidence type="ECO:0000256" key="1">
    <source>
        <dbReference type="ARBA" id="ARBA00022605"/>
    </source>
</evidence>
<reference evidence="4" key="1">
    <citation type="submission" date="2021-02" db="EMBL/GenBank/DDBJ databases">
        <authorList>
            <person name="Nowell W R."/>
        </authorList>
    </citation>
    <scope>NUCLEOTIDE SEQUENCE</scope>
</reference>
<evidence type="ECO:0000256" key="2">
    <source>
        <dbReference type="ARBA" id="ARBA00022888"/>
    </source>
</evidence>
<sequence length="105" mass="11624">STSVPIDYTPLNARGPDFQNQYGPISLTSDLYVTFAVSVLALRGYKQEQPFIDEDGNILLYNGEIYEGPLQVKPDDNDGILLSNHLKNCSNEIDICNLISKLEGC</sequence>
<keyword evidence="1" id="KW-0028">Amino-acid biosynthesis</keyword>
<name>A0A820JBW7_9BILA</name>
<dbReference type="InterPro" id="IPR051857">
    <property type="entry name" value="Asn_synthetase_domain"/>
</dbReference>
<evidence type="ECO:0000313" key="4">
    <source>
        <dbReference type="EMBL" id="CAF4324795.1"/>
    </source>
</evidence>
<dbReference type="PANTHER" id="PTHR45937:SF1">
    <property type="entry name" value="ASPARAGINE SYNTHETASE DOMAIN-CONTAINING PROTEIN 1"/>
    <property type="match status" value="1"/>
</dbReference>